<keyword evidence="1" id="KW-0812">Transmembrane</keyword>
<dbReference type="RefSeq" id="WP_077176635.1">
    <property type="nucleotide sequence ID" value="NZ_MUTB01000063.1"/>
</dbReference>
<dbReference type="AlphaFoldDB" id="A0A1V2VVG3"/>
<comment type="caution">
    <text evidence="2">The sequence shown here is derived from an EMBL/GenBank/DDBJ whole genome shotgun (WGS) entry which is preliminary data.</text>
</comment>
<sequence>MISRPRKLLGLVPFAAAWLLSDKTASSFFVMLVGGFVFWVPYWLAWWLSDGFSSVSIGSAPFDDDPATAYRWGSQGYGYYQGNQRVH</sequence>
<dbReference type="Proteomes" id="UP000188543">
    <property type="component" value="Unassembled WGS sequence"/>
</dbReference>
<accession>A0A1V2VVG3</accession>
<reference evidence="2 3" key="1">
    <citation type="submission" date="2016-08" db="EMBL/GenBank/DDBJ databases">
        <authorList>
            <person name="Seilhamer J.J."/>
        </authorList>
    </citation>
    <scope>NUCLEOTIDE SEQUENCE [LARGE SCALE GENOMIC DNA]</scope>
    <source>
        <strain evidence="2 3">VC14762</strain>
    </source>
</reference>
<organism evidence="2 3">
    <name type="scientific">Burkholderia cenocepacia</name>
    <dbReference type="NCBI Taxonomy" id="95486"/>
    <lineage>
        <taxon>Bacteria</taxon>
        <taxon>Pseudomonadati</taxon>
        <taxon>Pseudomonadota</taxon>
        <taxon>Betaproteobacteria</taxon>
        <taxon>Burkholderiales</taxon>
        <taxon>Burkholderiaceae</taxon>
        <taxon>Burkholderia</taxon>
        <taxon>Burkholderia cepacia complex</taxon>
    </lineage>
</organism>
<feature type="transmembrane region" description="Helical" evidence="1">
    <location>
        <begin position="31"/>
        <end position="49"/>
    </location>
</feature>
<dbReference type="EMBL" id="MUTJ01000092">
    <property type="protein sequence ID" value="ONU77756.1"/>
    <property type="molecule type" value="Genomic_DNA"/>
</dbReference>
<keyword evidence="1" id="KW-0472">Membrane</keyword>
<protein>
    <submittedName>
        <fullName evidence="2">Uncharacterized protein</fullName>
    </submittedName>
</protein>
<gene>
    <name evidence="2" type="ORF">A8E72_30700</name>
</gene>
<evidence type="ECO:0000313" key="3">
    <source>
        <dbReference type="Proteomes" id="UP000188543"/>
    </source>
</evidence>
<evidence type="ECO:0000256" key="1">
    <source>
        <dbReference type="SAM" id="Phobius"/>
    </source>
</evidence>
<proteinExistence type="predicted"/>
<keyword evidence="1" id="KW-1133">Transmembrane helix</keyword>
<evidence type="ECO:0000313" key="2">
    <source>
        <dbReference type="EMBL" id="ONU77756.1"/>
    </source>
</evidence>
<name>A0A1V2VVG3_9BURK</name>